<proteinExistence type="predicted"/>
<evidence type="ECO:0000313" key="2">
    <source>
        <dbReference type="EMBL" id="AOL56634.1"/>
    </source>
</evidence>
<organism evidence="1">
    <name type="scientific">Chrysodeixis includens nucleopolyhedrovirus</name>
    <dbReference type="NCBI Taxonomy" id="1207438"/>
    <lineage>
        <taxon>Viruses</taxon>
        <taxon>Viruses incertae sedis</taxon>
        <taxon>Naldaviricetes</taxon>
        <taxon>Lefavirales</taxon>
        <taxon>Baculoviridae</taxon>
        <taxon>Alphabaculovirus</taxon>
        <taxon>Alphabaculovirus chrincludentis</taxon>
        <taxon>Alphabaculovirus alterchrincludentis</taxon>
    </lineage>
</organism>
<evidence type="ECO:0008006" key="3">
    <source>
        <dbReference type="Google" id="ProtNLM"/>
    </source>
</evidence>
<dbReference type="Pfam" id="PF06648">
    <property type="entry name" value="AcMNPV_Ac75"/>
    <property type="match status" value="1"/>
</dbReference>
<dbReference type="EMBL" id="KU669289">
    <property type="protein sequence ID" value="AOL56492.1"/>
    <property type="molecule type" value="Genomic_DNA"/>
</dbReference>
<dbReference type="InterPro" id="IPR010594">
    <property type="entry name" value="AcMNPV_Ac75"/>
</dbReference>
<dbReference type="EMBL" id="KU669290">
    <property type="protein sequence ID" value="AOL56634.1"/>
    <property type="molecule type" value="Genomic_DNA"/>
</dbReference>
<evidence type="ECO:0000313" key="1">
    <source>
        <dbReference type="EMBL" id="AOL56492.1"/>
    </source>
</evidence>
<sequence length="137" mass="16490">MDFFRNFVNQMVTSMPIVTKVAYVNVHIKNYMKELERDDTFRHKFITILQMFIDRQITVEDMCQIMDAVDGLKLTRRQIEYLVNRVYYNDHIILILQSYVRNHHLDDDQIDDLAQFLVHEINNAIIYENKSLLITAY</sequence>
<protein>
    <recommendedName>
        <fullName evidence="3">Ac75</fullName>
    </recommendedName>
</protein>
<reference evidence="1" key="1">
    <citation type="journal article" date="2016" name="Genome Announc.">
        <title>Complete genomes of six Chrysodeixis includens nucleopolyhedrovirus isolates.</title>
        <authorList>
            <person name="Craveiro S.R."/>
            <person name="Santos L.A.V.M."/>
            <person name="Togawa R.C."/>
            <person name="Inglis P.W."/>
            <person name="Grynberg P."/>
            <person name="Ribeiro Z.M.A."/>
            <person name="Ribeiro B.M."/>
            <person name="Castro M.E.B."/>
        </authorList>
    </citation>
    <scope>NUCLEOTIDE SEQUENCE</scope>
    <source>
        <strain evidence="1">IA</strain>
        <strain evidence="2">IB</strain>
    </source>
</reference>
<name>A0A1C8ZXT4_9ABAC</name>
<accession>A0A1C8ZXT4</accession>